<feature type="domain" description="Bromo" evidence="5">
    <location>
        <begin position="91"/>
        <end position="137"/>
    </location>
</feature>
<dbReference type="InterPro" id="IPR001487">
    <property type="entry name" value="Bromodomain"/>
</dbReference>
<dbReference type="CDD" id="cd04369">
    <property type="entry name" value="Bromodomain"/>
    <property type="match status" value="1"/>
</dbReference>
<dbReference type="Pfam" id="PF00439">
    <property type="entry name" value="Bromodomain"/>
    <property type="match status" value="1"/>
</dbReference>
<feature type="region of interest" description="Disordered" evidence="4">
    <location>
        <begin position="214"/>
        <end position="235"/>
    </location>
</feature>
<feature type="coiled-coil region" evidence="3">
    <location>
        <begin position="587"/>
        <end position="614"/>
    </location>
</feature>
<proteinExistence type="predicted"/>
<dbReference type="Gene3D" id="1.20.920.10">
    <property type="entry name" value="Bromodomain-like"/>
    <property type="match status" value="1"/>
</dbReference>
<reference evidence="6" key="1">
    <citation type="submission" date="2025-08" db="UniProtKB">
        <authorList>
            <consortium name="Ensembl"/>
        </authorList>
    </citation>
    <scope>IDENTIFICATION</scope>
</reference>
<organism evidence="6 7">
    <name type="scientific">Neogobius melanostomus</name>
    <name type="common">round goby</name>
    <dbReference type="NCBI Taxonomy" id="47308"/>
    <lineage>
        <taxon>Eukaryota</taxon>
        <taxon>Metazoa</taxon>
        <taxon>Chordata</taxon>
        <taxon>Craniata</taxon>
        <taxon>Vertebrata</taxon>
        <taxon>Euteleostomi</taxon>
        <taxon>Actinopterygii</taxon>
        <taxon>Neopterygii</taxon>
        <taxon>Teleostei</taxon>
        <taxon>Neoteleostei</taxon>
        <taxon>Acanthomorphata</taxon>
        <taxon>Gobiaria</taxon>
        <taxon>Gobiiformes</taxon>
        <taxon>Gobioidei</taxon>
        <taxon>Gobiidae</taxon>
        <taxon>Benthophilinae</taxon>
        <taxon>Neogobiini</taxon>
        <taxon>Neogobius</taxon>
    </lineage>
</organism>
<feature type="compositionally biased region" description="Polar residues" evidence="4">
    <location>
        <begin position="1207"/>
        <end position="1218"/>
    </location>
</feature>
<dbReference type="PANTHER" id="PTHR31095">
    <property type="entry name" value="RIKEN CDNA 9930021J03 GENE"/>
    <property type="match status" value="1"/>
</dbReference>
<evidence type="ECO:0000256" key="2">
    <source>
        <dbReference type="PROSITE-ProRule" id="PRU00035"/>
    </source>
</evidence>
<sequence length="1364" mass="152572">ASEYCTTVRFWNPRSVTRVCDDFSLPEVCIASNTKNIEEEMNYEVQQAYRIFNEFLTDKHKVITSLFLQPIRNQETQYGIGGVCSKSQANVKQSICLRRMEERFINKEYETITEFVADFRLMLENCYRYHGVDHWLSKQAQKLEIMLEQKLTLLSRKLREKTTLAVTSKGRFAVGEECISTSSTRRRQTSRCLKTLTVGESIMVQTLRVEEQHKAKEEKRRRELEKKEAEEMSAKETDEWEKNLLSQASPHNVETLWELPAIGHFLCLAQTALNLPEIVYFELERCLLMPRCSFLLSKIMSSLLSPPQKRSTLHRRPVMPYKRWESELRQWVKFWYQSVGASIDQASQAEQLGLCHQFFSVLGEISPLEAKAFHMLPFYQRVWLLKGLCDHVYQTQRDIQNALLAQPIHECRESILGYDSKENAYIHFPHFCGADLRIYCQSPCTPPSITLASVLVKKVEKFHKLEDTVSKTNNVSGTSFDDKSQKTKKYIKSKVETIDGEEVFGRCHSCKSRKKIPLKSNDEVYRDESRVDSVKEKTLTMKIGQGKKKGKQLLWIKHKHKRLRRRPSQPEAPKPVSNRFILVCTNLDDLRELINKTEDELDDLESAKKKLNQRYYRREAVKDLHSTLIRLLNELMPWEPKLIKAYQRNRLRLKKEFDVFRNHPEYCNFVREESISSSDDGDLGLLLEQFRQSGHEDPEHIHPRGLGGNQLSLFTSYCKWKTEKLHPIPTLLVKNIGNKVTLMKQPAHPLEIDNLNLERKRTVVSIESTDRLKVNASSSGPPKNSQQNLKNNSEQSPKQPVMDGVALPLPVVSISKTAESLKESTQVFYTGHTSQNPSVNILNSKIDTMLGMSTNLSGFSIPENKIHVQQVPPSKNIGLTDTSLSLSDIPSFPKSQQSAINAARSNGTQHWDVQTGTSQCTPNYSAITSTSSSHLLSTDSKQELKTVCIRESQSILVTTRGGNTGIVKVQKSSDHPCLSKSPVITVSPQFQAHVVPKTSPLLSSGSTLAVTTGPVQSCIQSLKSNTKVTTCAKTTSISFSQDMSQSLSPTKCQFGYSSTNPTKEVDQMMPITAQPAFTNSRVISRGFTVPASSLNSLKHLNISSVSKISQPGKPCTHPLSAASFKKKHSLSTIMISSKSNVHPSQSFSKPLSTPSTQSEPLNSLFISNASAGFDKTSLPLSLAFTKSQVSNTVPKSTEITEGHKGLSAQTPTNTSTTGTVQEQILISTSMPLPGGAHIVLNNAHFMVPPNELGPGSHVLTIASNVPEQLPATSVREVTVPFLDVNQATVLQSVTRLPSVPAVRSSFVACAPIVAPSLQTTAVHGSKSTSLINKTVEGCPSLQSANIESTTEGLHNLHPSNNRQC</sequence>
<feature type="region of interest" description="Disordered" evidence="4">
    <location>
        <begin position="768"/>
        <end position="802"/>
    </location>
</feature>
<feature type="compositionally biased region" description="Polar residues" evidence="4">
    <location>
        <begin position="775"/>
        <end position="798"/>
    </location>
</feature>
<dbReference type="SMART" id="SM00297">
    <property type="entry name" value="BROMO"/>
    <property type="match status" value="1"/>
</dbReference>
<dbReference type="SUPFAM" id="SSF47370">
    <property type="entry name" value="Bromodomain"/>
    <property type="match status" value="1"/>
</dbReference>
<evidence type="ECO:0000313" key="6">
    <source>
        <dbReference type="Ensembl" id="ENSNMLP00000005418.1"/>
    </source>
</evidence>
<accession>A0A8C6SHR0</accession>
<keyword evidence="7" id="KW-1185">Reference proteome</keyword>
<name>A0A8C6SHR0_9GOBI</name>
<dbReference type="PROSITE" id="PS50014">
    <property type="entry name" value="BROMODOMAIN_2"/>
    <property type="match status" value="1"/>
</dbReference>
<keyword evidence="1 2" id="KW-0103">Bromodomain</keyword>
<evidence type="ECO:0000256" key="3">
    <source>
        <dbReference type="SAM" id="Coils"/>
    </source>
</evidence>
<dbReference type="Proteomes" id="UP000694523">
    <property type="component" value="Unplaced"/>
</dbReference>
<reference evidence="6" key="2">
    <citation type="submission" date="2025-09" db="UniProtKB">
        <authorList>
            <consortium name="Ensembl"/>
        </authorList>
    </citation>
    <scope>IDENTIFICATION</scope>
</reference>
<evidence type="ECO:0000313" key="7">
    <source>
        <dbReference type="Proteomes" id="UP000694523"/>
    </source>
</evidence>
<dbReference type="InterPro" id="IPR056522">
    <property type="entry name" value="KIAA2026_hel"/>
</dbReference>
<keyword evidence="3" id="KW-0175">Coiled coil</keyword>
<dbReference type="PANTHER" id="PTHR31095:SF3">
    <property type="entry name" value="RIKEN CDNA 9930021J03 GENE"/>
    <property type="match status" value="1"/>
</dbReference>
<protein>
    <recommendedName>
        <fullName evidence="5">Bromo domain-containing protein</fullName>
    </recommendedName>
</protein>
<dbReference type="InterPro" id="IPR036427">
    <property type="entry name" value="Bromodomain-like_sf"/>
</dbReference>
<dbReference type="Pfam" id="PF23450">
    <property type="entry name" value="KIAA2026_hel"/>
    <property type="match status" value="1"/>
</dbReference>
<evidence type="ECO:0000256" key="4">
    <source>
        <dbReference type="SAM" id="MobiDB-lite"/>
    </source>
</evidence>
<dbReference type="InterPro" id="IPR040214">
    <property type="entry name" value="BRD10"/>
</dbReference>
<feature type="region of interest" description="Disordered" evidence="4">
    <location>
        <begin position="1194"/>
        <end position="1218"/>
    </location>
</feature>
<evidence type="ECO:0000256" key="1">
    <source>
        <dbReference type="ARBA" id="ARBA00023117"/>
    </source>
</evidence>
<dbReference type="Ensembl" id="ENSNMLT00000006228.1">
    <property type="protein sequence ID" value="ENSNMLP00000005418.1"/>
    <property type="gene ID" value="ENSNMLG00000003964.1"/>
</dbReference>
<evidence type="ECO:0000259" key="5">
    <source>
        <dbReference type="PROSITE" id="PS50014"/>
    </source>
</evidence>